<dbReference type="AlphaFoldDB" id="A0A8S9Y2B3"/>
<reference evidence="2" key="1">
    <citation type="journal article" date="2021" name="Mol. Ecol. Resour.">
        <title>Apolygus lucorum genome provides insights into omnivorousness and mesophyll feeding.</title>
        <authorList>
            <person name="Liu Y."/>
            <person name="Liu H."/>
            <person name="Wang H."/>
            <person name="Huang T."/>
            <person name="Liu B."/>
            <person name="Yang B."/>
            <person name="Yin L."/>
            <person name="Li B."/>
            <person name="Zhang Y."/>
            <person name="Zhang S."/>
            <person name="Jiang F."/>
            <person name="Zhang X."/>
            <person name="Ren Y."/>
            <person name="Wang B."/>
            <person name="Wang S."/>
            <person name="Lu Y."/>
            <person name="Wu K."/>
            <person name="Fan W."/>
            <person name="Wang G."/>
        </authorList>
    </citation>
    <scope>NUCLEOTIDE SEQUENCE</scope>
    <source>
        <strain evidence="2">12Hb</strain>
    </source>
</reference>
<evidence type="ECO:0000256" key="1">
    <source>
        <dbReference type="SAM" id="Coils"/>
    </source>
</evidence>
<evidence type="ECO:0000313" key="2">
    <source>
        <dbReference type="EMBL" id="KAF6214711.1"/>
    </source>
</evidence>
<proteinExistence type="predicted"/>
<dbReference type="EMBL" id="WIXP02000002">
    <property type="protein sequence ID" value="KAF6214711.1"/>
    <property type="molecule type" value="Genomic_DNA"/>
</dbReference>
<keyword evidence="1" id="KW-0175">Coiled coil</keyword>
<protein>
    <submittedName>
        <fullName evidence="2">Uncharacterized protein</fullName>
    </submittedName>
</protein>
<evidence type="ECO:0000313" key="3">
    <source>
        <dbReference type="Proteomes" id="UP000466442"/>
    </source>
</evidence>
<gene>
    <name evidence="2" type="ORF">GE061_009454</name>
</gene>
<sequence length="240" mass="27182">MDSHEVGQITVGELRNILSDIIDTKGLAKKEDLENINVEIASLKKENQDLRKEINSLHALVNLSDRNSRRNNLIFGGIDLQDGNALKAIQDFIRQVLKIEQPIIIGRAFALGRTGLRRRPILVELVRGEDLYTILSRVSELKGTTFFIHRDYSQQERIKRAKLVQVKKEILKQRPLMNIVFRREALLIKEVPYIWDLDKGLMTASGLNGVEALRAAVGVNLDETCGSPRMGTLSQHQLEP</sequence>
<keyword evidence="3" id="KW-1185">Reference proteome</keyword>
<feature type="coiled-coil region" evidence="1">
    <location>
        <begin position="33"/>
        <end position="60"/>
    </location>
</feature>
<dbReference type="OrthoDB" id="6628370at2759"/>
<organism evidence="2 3">
    <name type="scientific">Apolygus lucorum</name>
    <name type="common">Small green plant bug</name>
    <name type="synonym">Lygocoris lucorum</name>
    <dbReference type="NCBI Taxonomy" id="248454"/>
    <lineage>
        <taxon>Eukaryota</taxon>
        <taxon>Metazoa</taxon>
        <taxon>Ecdysozoa</taxon>
        <taxon>Arthropoda</taxon>
        <taxon>Hexapoda</taxon>
        <taxon>Insecta</taxon>
        <taxon>Pterygota</taxon>
        <taxon>Neoptera</taxon>
        <taxon>Paraneoptera</taxon>
        <taxon>Hemiptera</taxon>
        <taxon>Heteroptera</taxon>
        <taxon>Panheteroptera</taxon>
        <taxon>Cimicomorpha</taxon>
        <taxon>Miridae</taxon>
        <taxon>Mirini</taxon>
        <taxon>Apolygus</taxon>
    </lineage>
</organism>
<comment type="caution">
    <text evidence="2">The sequence shown here is derived from an EMBL/GenBank/DDBJ whole genome shotgun (WGS) entry which is preliminary data.</text>
</comment>
<name>A0A8S9Y2B3_APOLU</name>
<accession>A0A8S9Y2B3</accession>
<dbReference type="Proteomes" id="UP000466442">
    <property type="component" value="Unassembled WGS sequence"/>
</dbReference>